<proteinExistence type="predicted"/>
<dbReference type="Proteomes" id="UP000248544">
    <property type="component" value="Unassembled WGS sequence"/>
</dbReference>
<reference evidence="1 2" key="1">
    <citation type="submission" date="2018-01" db="EMBL/GenBank/DDBJ databases">
        <title>Draft genome sequence of Sphaerisporangium sp. 7K107.</title>
        <authorList>
            <person name="Sahin N."/>
            <person name="Saygin H."/>
            <person name="Ay H."/>
        </authorList>
    </citation>
    <scope>NUCLEOTIDE SEQUENCE [LARGE SCALE GENOMIC DNA]</scope>
    <source>
        <strain evidence="1 2">7K107</strain>
    </source>
</reference>
<protein>
    <submittedName>
        <fullName evidence="1">Uncharacterized protein</fullName>
    </submittedName>
</protein>
<organism evidence="1 2">
    <name type="scientific">Spongiactinospora gelatinilytica</name>
    <dbReference type="NCBI Taxonomy" id="2666298"/>
    <lineage>
        <taxon>Bacteria</taxon>
        <taxon>Bacillati</taxon>
        <taxon>Actinomycetota</taxon>
        <taxon>Actinomycetes</taxon>
        <taxon>Streptosporangiales</taxon>
        <taxon>Streptosporangiaceae</taxon>
        <taxon>Spongiactinospora</taxon>
    </lineage>
</organism>
<evidence type="ECO:0000313" key="1">
    <source>
        <dbReference type="EMBL" id="PZG30775.1"/>
    </source>
</evidence>
<sequence length="476" mass="51699">MVSLWSWTFESVYDTGIGFGDLAHNLATGPDARPDLLLRRRVPDATGTEPARREVAERLRAGSAALPHVLDSGERSVAFYRGPLTAQCAQRLPPPAQERTRLESAGEALIYLEEHGVFDTGYAAAFSLGRQLCLGDAEFRTALMEFRKAARSAVRRVVGQAALGRTVTAGEVSGRAAHEAFDRLLTAESGHRIGRILSTAGAAAAAGRRTRRAGTRSGGTEGLVDAARLRAGVAQIHTRAVLREVLAPELEPVAAWLGRLPMLEMVPFEHLVPDEEMLPVESLRFAYTDPGWVRAAVDGALSVGVGHALDSDLNALTTQVAEPPPGVLLLRSDLVPNWPKIIMTAFRGDDVVEPVRRAVYGHDVLLMLYPQVIDAFTMAEPPQGLHFGFSDIGTIERRKISRPDVGRPLGEFPEDPADDRFARFLRPGGHDVLNVDGTGDALLPALSRTHDVERLTSAQFALQMIKAPQFQEFTRP</sequence>
<comment type="caution">
    <text evidence="1">The sequence shown here is derived from an EMBL/GenBank/DDBJ whole genome shotgun (WGS) entry which is preliminary data.</text>
</comment>
<dbReference type="EMBL" id="POUA01000346">
    <property type="protein sequence ID" value="PZG30775.1"/>
    <property type="molecule type" value="Genomic_DNA"/>
</dbReference>
<accession>A0A2W2FQM5</accession>
<keyword evidence="2" id="KW-1185">Reference proteome</keyword>
<name>A0A2W2FQM5_9ACTN</name>
<dbReference type="AlphaFoldDB" id="A0A2W2FQM5"/>
<gene>
    <name evidence="1" type="ORF">C1I98_30970</name>
</gene>
<evidence type="ECO:0000313" key="2">
    <source>
        <dbReference type="Proteomes" id="UP000248544"/>
    </source>
</evidence>